<dbReference type="RefSeq" id="XP_012187812.1">
    <property type="nucleotide sequence ID" value="XM_012332422.1"/>
</dbReference>
<dbReference type="GO" id="GO:0009306">
    <property type="term" value="P:protein secretion"/>
    <property type="evidence" value="ECO:0007669"/>
    <property type="project" value="InterPro"/>
</dbReference>
<dbReference type="OrthoDB" id="2155101at2759"/>
<feature type="transmembrane region" description="Helical" evidence="2">
    <location>
        <begin position="72"/>
        <end position="89"/>
    </location>
</feature>
<dbReference type="InterPro" id="IPR024242">
    <property type="entry name" value="NCE101"/>
</dbReference>
<dbReference type="Pfam" id="PF11654">
    <property type="entry name" value="NCE101"/>
    <property type="match status" value="1"/>
</dbReference>
<evidence type="ECO:0000256" key="1">
    <source>
        <dbReference type="SAM" id="MobiDB-lite"/>
    </source>
</evidence>
<dbReference type="PANTHER" id="PTHR28011:SF1">
    <property type="entry name" value="NON-CLASSICAL EXPORT PROTEIN 1"/>
    <property type="match status" value="1"/>
</dbReference>
<dbReference type="AlphaFoldDB" id="R9P803"/>
<dbReference type="PANTHER" id="PTHR28011">
    <property type="entry name" value="NON-CLASSICAL EXPORT PROTEIN 1"/>
    <property type="match status" value="1"/>
</dbReference>
<dbReference type="Proteomes" id="UP000014071">
    <property type="component" value="Unassembled WGS sequence"/>
</dbReference>
<proteinExistence type="predicted"/>
<protein>
    <submittedName>
        <fullName evidence="3">Uncharacterized protein</fullName>
    </submittedName>
</protein>
<keyword evidence="4" id="KW-1185">Reference proteome</keyword>
<feature type="compositionally biased region" description="Low complexity" evidence="1">
    <location>
        <begin position="145"/>
        <end position="155"/>
    </location>
</feature>
<reference evidence="4" key="1">
    <citation type="journal article" date="2013" name="Genome Announc.">
        <title>Draft genome sequence of the basidiomycetous yeast-like fungus Pseudozyma hubeiensis SY62, which produces an abundant amount of the biosurfactant mannosylerythritol lipids.</title>
        <authorList>
            <person name="Konishi M."/>
            <person name="Hatada Y."/>
            <person name="Horiuchi J."/>
        </authorList>
    </citation>
    <scope>NUCLEOTIDE SEQUENCE [LARGE SCALE GENOMIC DNA]</scope>
    <source>
        <strain evidence="4">SY62</strain>
    </source>
</reference>
<evidence type="ECO:0000313" key="3">
    <source>
        <dbReference type="EMBL" id="GAC94225.1"/>
    </source>
</evidence>
<sequence length="201" mass="21862">MSGEGDCAASGTCRYEPRKVSEDGSMVRIRRGSSIGISGTQRGTACCDPPARLVCACSARFESLPQLGDRRLLINATFSFIGVMAYFLWENDARNYHERPQGRSLPELVQRRLSGQPPPSSLYAGPDATQRSLFHIPSASHKDTTSPTTSASADTNRSTSIIIRDAQQQAAQNQGERGSDLRALRTAIADEWNQSVSAKRS</sequence>
<keyword evidence="2" id="KW-0812">Transmembrane</keyword>
<dbReference type="HOGENOM" id="CLU_1360958_0_0_1"/>
<feature type="region of interest" description="Disordered" evidence="1">
    <location>
        <begin position="136"/>
        <end position="157"/>
    </location>
</feature>
<keyword evidence="2" id="KW-0472">Membrane</keyword>
<evidence type="ECO:0000313" key="4">
    <source>
        <dbReference type="Proteomes" id="UP000014071"/>
    </source>
</evidence>
<dbReference type="eggNOG" id="ENOG502TFSD">
    <property type="taxonomic scope" value="Eukaryota"/>
</dbReference>
<gene>
    <name evidence="3" type="ORF">PHSY_001796</name>
</gene>
<organism evidence="3 4">
    <name type="scientific">Pseudozyma hubeiensis (strain SY62)</name>
    <name type="common">Yeast</name>
    <dbReference type="NCBI Taxonomy" id="1305764"/>
    <lineage>
        <taxon>Eukaryota</taxon>
        <taxon>Fungi</taxon>
        <taxon>Dikarya</taxon>
        <taxon>Basidiomycota</taxon>
        <taxon>Ustilaginomycotina</taxon>
        <taxon>Ustilaginomycetes</taxon>
        <taxon>Ustilaginales</taxon>
        <taxon>Ustilaginaceae</taxon>
        <taxon>Pseudozyma</taxon>
    </lineage>
</organism>
<evidence type="ECO:0000256" key="2">
    <source>
        <dbReference type="SAM" id="Phobius"/>
    </source>
</evidence>
<accession>R9P803</accession>
<name>R9P803_PSEHS</name>
<dbReference type="STRING" id="1305764.R9P803"/>
<dbReference type="EMBL" id="DF238783">
    <property type="protein sequence ID" value="GAC94225.1"/>
    <property type="molecule type" value="Genomic_DNA"/>
</dbReference>
<dbReference type="GeneID" id="24107091"/>
<keyword evidence="2" id="KW-1133">Transmembrane helix</keyword>